<reference evidence="4" key="1">
    <citation type="journal article" date="2019" name="Int. J. Syst. Evol. Microbiol.">
        <title>The Global Catalogue of Microorganisms (GCM) 10K type strain sequencing project: providing services to taxonomists for standard genome sequencing and annotation.</title>
        <authorList>
            <consortium name="The Broad Institute Genomics Platform"/>
            <consortium name="The Broad Institute Genome Sequencing Center for Infectious Disease"/>
            <person name="Wu L."/>
            <person name="Ma J."/>
        </authorList>
    </citation>
    <scope>NUCLEOTIDE SEQUENCE [LARGE SCALE GENOMIC DNA]</scope>
    <source>
        <strain evidence="4">JCM 13006</strain>
    </source>
</reference>
<feature type="transmembrane region" description="Helical" evidence="1">
    <location>
        <begin position="12"/>
        <end position="30"/>
    </location>
</feature>
<dbReference type="InterPro" id="IPR049244">
    <property type="entry name" value="DUF6879"/>
</dbReference>
<proteinExistence type="predicted"/>
<evidence type="ECO:0000256" key="1">
    <source>
        <dbReference type="SAM" id="Phobius"/>
    </source>
</evidence>
<evidence type="ECO:0000313" key="4">
    <source>
        <dbReference type="Proteomes" id="UP001501752"/>
    </source>
</evidence>
<evidence type="ECO:0000259" key="2">
    <source>
        <dbReference type="Pfam" id="PF21806"/>
    </source>
</evidence>
<dbReference type="RefSeq" id="WP_345698606.1">
    <property type="nucleotide sequence ID" value="NZ_BAABIS010000001.1"/>
</dbReference>
<feature type="transmembrane region" description="Helical" evidence="1">
    <location>
        <begin position="36"/>
        <end position="54"/>
    </location>
</feature>
<name>A0ABP9DZT0_9ACTN</name>
<feature type="domain" description="DUF6879" evidence="2">
    <location>
        <begin position="186"/>
        <end position="305"/>
    </location>
</feature>
<keyword evidence="1" id="KW-0812">Transmembrane</keyword>
<accession>A0ABP9DZT0</accession>
<keyword evidence="4" id="KW-1185">Reference proteome</keyword>
<sequence length="306" mass="33330">MDIRLTPALRRMLTSAFTGALTFVISQLVAQDVSTSVMLTTVLGATVLIADFLVSFERRLAAYEGALSSHTREVESLVDRGFARINKATALYARLEESKLDIAVIDRLVRSAAHLGGQPEIVHAFVQRVVDRVVALMEGLQAGVAGYDGEDRDWILTLADSTAVSIDATSTAVDAGFWNSELGLRYLAAQREAIARGVKVRRVFILDDPSPEDLEEARQVGRAQAALNVAVRIVATRDLPHAARLGPMMDFIVFDQAVSYEVTPGLPVESLGPAMIAGIQVVASPDRVSRRMQRFNDLWNASEPIE</sequence>
<keyword evidence="1" id="KW-1133">Transmembrane helix</keyword>
<gene>
    <name evidence="3" type="ORF">GCM10023235_44370</name>
</gene>
<dbReference type="Pfam" id="PF21806">
    <property type="entry name" value="DUF6879"/>
    <property type="match status" value="1"/>
</dbReference>
<keyword evidence="1" id="KW-0472">Membrane</keyword>
<organism evidence="3 4">
    <name type="scientific">Kitasatospora terrestris</name>
    <dbReference type="NCBI Taxonomy" id="258051"/>
    <lineage>
        <taxon>Bacteria</taxon>
        <taxon>Bacillati</taxon>
        <taxon>Actinomycetota</taxon>
        <taxon>Actinomycetes</taxon>
        <taxon>Kitasatosporales</taxon>
        <taxon>Streptomycetaceae</taxon>
        <taxon>Kitasatospora</taxon>
    </lineage>
</organism>
<dbReference type="EMBL" id="BAABIS010000001">
    <property type="protein sequence ID" value="GAA4861364.1"/>
    <property type="molecule type" value="Genomic_DNA"/>
</dbReference>
<protein>
    <recommendedName>
        <fullName evidence="2">DUF6879 domain-containing protein</fullName>
    </recommendedName>
</protein>
<dbReference type="Proteomes" id="UP001501752">
    <property type="component" value="Unassembled WGS sequence"/>
</dbReference>
<evidence type="ECO:0000313" key="3">
    <source>
        <dbReference type="EMBL" id="GAA4861364.1"/>
    </source>
</evidence>
<comment type="caution">
    <text evidence="3">The sequence shown here is derived from an EMBL/GenBank/DDBJ whole genome shotgun (WGS) entry which is preliminary data.</text>
</comment>